<evidence type="ECO:0000256" key="1">
    <source>
        <dbReference type="ARBA" id="ARBA00004167"/>
    </source>
</evidence>
<feature type="transmembrane region" description="Helical" evidence="8">
    <location>
        <begin position="20"/>
        <end position="38"/>
    </location>
</feature>
<keyword evidence="7 8" id="KW-0472">Membrane</keyword>
<dbReference type="Pfam" id="PF02038">
    <property type="entry name" value="ATP1G1_PLM_MAT8"/>
    <property type="match status" value="1"/>
</dbReference>
<dbReference type="GO" id="GO:0006811">
    <property type="term" value="P:monoatomic ion transport"/>
    <property type="evidence" value="ECO:0007669"/>
    <property type="project" value="UniProtKB-KW"/>
</dbReference>
<keyword evidence="10" id="KW-1185">Reference proteome</keyword>
<evidence type="ECO:0000256" key="3">
    <source>
        <dbReference type="ARBA" id="ARBA00022448"/>
    </source>
</evidence>
<keyword evidence="4 8" id="KW-0812">Transmembrane</keyword>
<dbReference type="InterPro" id="IPR047297">
    <property type="entry name" value="FXYD_motif"/>
</dbReference>
<accession>A0A8C3T6F3</accession>
<dbReference type="GO" id="GO:0043269">
    <property type="term" value="P:regulation of monoatomic ion transport"/>
    <property type="evidence" value="ECO:0007669"/>
    <property type="project" value="InterPro"/>
</dbReference>
<evidence type="ECO:0000256" key="8">
    <source>
        <dbReference type="RuleBase" id="RU364131"/>
    </source>
</evidence>
<proteinExistence type="inferred from homology"/>
<dbReference type="Proteomes" id="UP000694403">
    <property type="component" value="Unplaced"/>
</dbReference>
<sequence>IVIGALGLIQIPLALLGSRMQPVTTGLLLLLAAAFPVLKAEHHADPANPFSYNWHRLRVRGLIATGVLCTVGIVVLLSGKCKCKCNRKASRWPNEPPHLITPGSASNCCTSMVPVPGLTRGASSLLGRPIPPPLPSGEWGGGEVF</sequence>
<dbReference type="GO" id="GO:0016020">
    <property type="term" value="C:membrane"/>
    <property type="evidence" value="ECO:0007669"/>
    <property type="project" value="UniProtKB-SubCell"/>
</dbReference>
<reference evidence="9" key="2">
    <citation type="submission" date="2025-09" db="UniProtKB">
        <authorList>
            <consortium name="Ensembl"/>
        </authorList>
    </citation>
    <scope>IDENTIFICATION</scope>
</reference>
<dbReference type="Ensembl" id="ENSCSRT00000026705.1">
    <property type="protein sequence ID" value="ENSCSRP00000025626.1"/>
    <property type="gene ID" value="ENSCSRG00000019156.1"/>
</dbReference>
<evidence type="ECO:0000256" key="6">
    <source>
        <dbReference type="ARBA" id="ARBA00023065"/>
    </source>
</evidence>
<dbReference type="GO" id="GO:0017080">
    <property type="term" value="F:sodium channel regulator activity"/>
    <property type="evidence" value="ECO:0007669"/>
    <property type="project" value="TreeGrafter"/>
</dbReference>
<dbReference type="CDD" id="cd20328">
    <property type="entry name" value="FXYD3-like"/>
    <property type="match status" value="1"/>
</dbReference>
<comment type="caution">
    <text evidence="8">Lacks conserved residue(s) required for the propagation of feature annotation.</text>
</comment>
<evidence type="ECO:0000256" key="7">
    <source>
        <dbReference type="ARBA" id="ARBA00023136"/>
    </source>
</evidence>
<evidence type="ECO:0000256" key="5">
    <source>
        <dbReference type="ARBA" id="ARBA00022989"/>
    </source>
</evidence>
<organism evidence="9 10">
    <name type="scientific">Chelydra serpentina</name>
    <name type="common">Snapping turtle</name>
    <name type="synonym">Testudo serpentina</name>
    <dbReference type="NCBI Taxonomy" id="8475"/>
    <lineage>
        <taxon>Eukaryota</taxon>
        <taxon>Metazoa</taxon>
        <taxon>Chordata</taxon>
        <taxon>Craniata</taxon>
        <taxon>Vertebrata</taxon>
        <taxon>Euteleostomi</taxon>
        <taxon>Archelosauria</taxon>
        <taxon>Testudinata</taxon>
        <taxon>Testudines</taxon>
        <taxon>Cryptodira</taxon>
        <taxon>Durocryptodira</taxon>
        <taxon>Americhelydia</taxon>
        <taxon>Chelydroidea</taxon>
        <taxon>Chelydridae</taxon>
        <taxon>Chelydra</taxon>
    </lineage>
</organism>
<name>A0A8C3T6F3_CHESE</name>
<evidence type="ECO:0000256" key="4">
    <source>
        <dbReference type="ARBA" id="ARBA00022692"/>
    </source>
</evidence>
<evidence type="ECO:0000313" key="10">
    <source>
        <dbReference type="Proteomes" id="UP000694403"/>
    </source>
</evidence>
<reference evidence="9" key="1">
    <citation type="submission" date="2025-08" db="UniProtKB">
        <authorList>
            <consortium name="Ensembl"/>
        </authorList>
    </citation>
    <scope>IDENTIFICATION</scope>
</reference>
<dbReference type="PANTHER" id="PTHR14132:SF11">
    <property type="entry name" value="FXYD DOMAIN-CONTAINING ION TRANSPORT REGULATOR 3"/>
    <property type="match status" value="1"/>
</dbReference>
<dbReference type="PANTHER" id="PTHR14132">
    <property type="entry name" value="SODIUM/POTASSIUM-TRANSPORTING ATPASE SUBUNIT GAMMA"/>
    <property type="match status" value="1"/>
</dbReference>
<comment type="subcellular location">
    <subcellularLocation>
        <location evidence="1">Membrane</location>
        <topology evidence="1">Single-pass membrane protein</topology>
    </subcellularLocation>
</comment>
<feature type="transmembrane region" description="Helical" evidence="8">
    <location>
        <begin position="59"/>
        <end position="79"/>
    </location>
</feature>
<keyword evidence="6 8" id="KW-0406">Ion transport</keyword>
<keyword evidence="5 8" id="KW-1133">Transmembrane helix</keyword>
<dbReference type="Gene3D" id="1.20.5.780">
    <property type="entry name" value="Single helix bin"/>
    <property type="match status" value="1"/>
</dbReference>
<dbReference type="AlphaFoldDB" id="A0A8C3T6F3"/>
<dbReference type="InterPro" id="IPR000272">
    <property type="entry name" value="Ion-transport_regulator_FXYD"/>
</dbReference>
<evidence type="ECO:0000313" key="9">
    <source>
        <dbReference type="Ensembl" id="ENSCSRP00000025626.1"/>
    </source>
</evidence>
<comment type="similarity">
    <text evidence="2 8">Belongs to the FXYD family.</text>
</comment>
<keyword evidence="3 8" id="KW-0813">Transport</keyword>
<evidence type="ECO:0000256" key="2">
    <source>
        <dbReference type="ARBA" id="ARBA00005948"/>
    </source>
</evidence>
<protein>
    <recommendedName>
        <fullName evidence="8">FXYD domain-containing ion transport regulator</fullName>
    </recommendedName>
</protein>
<dbReference type="PROSITE" id="PS01310">
    <property type="entry name" value="FXYD"/>
    <property type="match status" value="1"/>
</dbReference>